<dbReference type="Gene3D" id="3.90.1200.10">
    <property type="match status" value="1"/>
</dbReference>
<keyword evidence="2" id="KW-0808">Transferase</keyword>
<evidence type="ECO:0000313" key="2">
    <source>
        <dbReference type="EMBL" id="SCL63191.1"/>
    </source>
</evidence>
<dbReference type="PANTHER" id="PTHR21310:SF15">
    <property type="entry name" value="AMINOGLYCOSIDE PHOSPHOTRANSFERASE DOMAIN-CONTAINING PROTEIN"/>
    <property type="match status" value="1"/>
</dbReference>
<dbReference type="InterPro" id="IPR051678">
    <property type="entry name" value="AGP_Transferase"/>
</dbReference>
<gene>
    <name evidence="2" type="ORF">GA0070604_4917</name>
</gene>
<dbReference type="InterPro" id="IPR011009">
    <property type="entry name" value="Kinase-like_dom_sf"/>
</dbReference>
<feature type="domain" description="Aminoglycoside phosphotransferase" evidence="1">
    <location>
        <begin position="33"/>
        <end position="241"/>
    </location>
</feature>
<accession>A0A1C6VA01</accession>
<dbReference type="STRING" id="227316.GA0070604_4917"/>
<dbReference type="PANTHER" id="PTHR21310">
    <property type="entry name" value="AMINOGLYCOSIDE PHOSPHOTRANSFERASE-RELATED-RELATED"/>
    <property type="match status" value="1"/>
</dbReference>
<dbReference type="InterPro" id="IPR002575">
    <property type="entry name" value="Aminoglycoside_PTrfase"/>
</dbReference>
<dbReference type="EMBL" id="FMHY01000002">
    <property type="protein sequence ID" value="SCL63191.1"/>
    <property type="molecule type" value="Genomic_DNA"/>
</dbReference>
<reference evidence="3" key="1">
    <citation type="submission" date="2016-06" db="EMBL/GenBank/DDBJ databases">
        <authorList>
            <person name="Varghese N."/>
            <person name="Submissions Spin"/>
        </authorList>
    </citation>
    <scope>NUCLEOTIDE SEQUENCE [LARGE SCALE GENOMIC DNA]</scope>
    <source>
        <strain evidence="3">DSM 44814</strain>
    </source>
</reference>
<name>A0A1C6VA01_9ACTN</name>
<protein>
    <submittedName>
        <fullName evidence="2">Phosphotransferase enzyme family protein</fullName>
    </submittedName>
</protein>
<dbReference type="GO" id="GO:0016740">
    <property type="term" value="F:transferase activity"/>
    <property type="evidence" value="ECO:0007669"/>
    <property type="project" value="UniProtKB-KW"/>
</dbReference>
<dbReference type="Pfam" id="PF01636">
    <property type="entry name" value="APH"/>
    <property type="match status" value="1"/>
</dbReference>
<dbReference type="AlphaFoldDB" id="A0A1C6VA01"/>
<sequence length="283" mass="31513">MTDLDLLLTLCQRLLDTEAVPAGWHPGHAGTRALRASTSDHGEIIVKAHRSPERHTQEVHAYHTWIPALGDRAPRLLATTDDPPAIVVTAVPGVPLAERQLDPEAEQDAYRQAGQLLATLHAARPPRLEPDWTAWLAERAEYWIYRAGDQITASRRSEIRAHMQALRDLAPLPARPCHLDFMPRNMIYSDDGVVRLIDFEHSRYDLPARDLVRLATRIWPLRPDLRDSFLDGHGSLTTTDHAVMEHCAHFDALTKLCDSSSPGGGAVGELELPSYGREASHPT</sequence>
<keyword evidence="3" id="KW-1185">Reference proteome</keyword>
<dbReference type="Proteomes" id="UP000199696">
    <property type="component" value="Unassembled WGS sequence"/>
</dbReference>
<dbReference type="RefSeq" id="WP_244162067.1">
    <property type="nucleotide sequence ID" value="NZ_FMHY01000002.1"/>
</dbReference>
<proteinExistence type="predicted"/>
<evidence type="ECO:0000259" key="1">
    <source>
        <dbReference type="Pfam" id="PF01636"/>
    </source>
</evidence>
<organism evidence="2 3">
    <name type="scientific">Micromonospora eburnea</name>
    <dbReference type="NCBI Taxonomy" id="227316"/>
    <lineage>
        <taxon>Bacteria</taxon>
        <taxon>Bacillati</taxon>
        <taxon>Actinomycetota</taxon>
        <taxon>Actinomycetes</taxon>
        <taxon>Micromonosporales</taxon>
        <taxon>Micromonosporaceae</taxon>
        <taxon>Micromonospora</taxon>
    </lineage>
</organism>
<dbReference type="SUPFAM" id="SSF56112">
    <property type="entry name" value="Protein kinase-like (PK-like)"/>
    <property type="match status" value="1"/>
</dbReference>
<evidence type="ECO:0000313" key="3">
    <source>
        <dbReference type="Proteomes" id="UP000199696"/>
    </source>
</evidence>